<dbReference type="Pfam" id="PF00005">
    <property type="entry name" value="ABC_tran"/>
    <property type="match status" value="1"/>
</dbReference>
<dbReference type="CDD" id="cd03214">
    <property type="entry name" value="ABC_Iron-Siderophores_B12_Hemin"/>
    <property type="match status" value="1"/>
</dbReference>
<dbReference type="SMART" id="SM00382">
    <property type="entry name" value="AAA"/>
    <property type="match status" value="1"/>
</dbReference>
<reference evidence="6 7" key="1">
    <citation type="submission" date="2016-04" db="EMBL/GenBank/DDBJ databases">
        <title>Complete genome sequence of Thermococcus radiotolerans type strain EJ2.</title>
        <authorList>
            <person name="Oger P.M."/>
        </authorList>
    </citation>
    <scope>NUCLEOTIDE SEQUENCE [LARGE SCALE GENOMIC DNA]</scope>
    <source>
        <strain evidence="6 7">EJ2</strain>
    </source>
</reference>
<evidence type="ECO:0000259" key="5">
    <source>
        <dbReference type="PROSITE" id="PS50893"/>
    </source>
</evidence>
<dbReference type="InterPro" id="IPR003593">
    <property type="entry name" value="AAA+_ATPase"/>
</dbReference>
<evidence type="ECO:0000313" key="6">
    <source>
        <dbReference type="EMBL" id="ASJ14470.1"/>
    </source>
</evidence>
<dbReference type="PANTHER" id="PTHR42794:SF1">
    <property type="entry name" value="HEMIN IMPORT ATP-BINDING PROTEIN HMUV"/>
    <property type="match status" value="1"/>
</dbReference>
<dbReference type="InterPro" id="IPR027417">
    <property type="entry name" value="P-loop_NTPase"/>
</dbReference>
<dbReference type="Gene3D" id="3.40.50.300">
    <property type="entry name" value="P-loop containing nucleotide triphosphate hydrolases"/>
    <property type="match status" value="1"/>
</dbReference>
<proteinExistence type="predicted"/>
<evidence type="ECO:0000256" key="4">
    <source>
        <dbReference type="ARBA" id="ARBA00022967"/>
    </source>
</evidence>
<dbReference type="PROSITE" id="PS50893">
    <property type="entry name" value="ABC_TRANSPORTER_2"/>
    <property type="match status" value="1"/>
</dbReference>
<dbReference type="KEGG" id="trl:A3L10_04735"/>
<dbReference type="GeneID" id="33328129"/>
<dbReference type="AlphaFoldDB" id="A0A2Z2N259"/>
<feature type="domain" description="ABC transporter" evidence="5">
    <location>
        <begin position="4"/>
        <end position="234"/>
    </location>
</feature>
<dbReference type="SUPFAM" id="SSF52540">
    <property type="entry name" value="P-loop containing nucleoside triphosphate hydrolases"/>
    <property type="match status" value="1"/>
</dbReference>
<dbReference type="RefSeq" id="WP_088866610.1">
    <property type="nucleotide sequence ID" value="NZ_CP015106.1"/>
</dbReference>
<evidence type="ECO:0000313" key="7">
    <source>
        <dbReference type="Proteomes" id="UP000250085"/>
    </source>
</evidence>
<evidence type="ECO:0000256" key="3">
    <source>
        <dbReference type="ARBA" id="ARBA00022840"/>
    </source>
</evidence>
<dbReference type="EMBL" id="CP015106">
    <property type="protein sequence ID" value="ASJ14470.1"/>
    <property type="molecule type" value="Genomic_DNA"/>
</dbReference>
<dbReference type="OrthoDB" id="24644at2157"/>
<evidence type="ECO:0000256" key="2">
    <source>
        <dbReference type="ARBA" id="ARBA00022741"/>
    </source>
</evidence>
<dbReference type="FunFam" id="3.40.50.300:FF:000134">
    <property type="entry name" value="Iron-enterobactin ABC transporter ATP-binding protein"/>
    <property type="match status" value="1"/>
</dbReference>
<dbReference type="InterPro" id="IPR003439">
    <property type="entry name" value="ABC_transporter-like_ATP-bd"/>
</dbReference>
<keyword evidence="2" id="KW-0547">Nucleotide-binding</keyword>
<name>A0A2Z2N259_9EURY</name>
<protein>
    <submittedName>
        <fullName evidence="6">Iron ABC transporter ATP-binding protein</fullName>
    </submittedName>
</protein>
<keyword evidence="4" id="KW-1278">Translocase</keyword>
<organism evidence="6 7">
    <name type="scientific">Thermococcus radiotolerans</name>
    <dbReference type="NCBI Taxonomy" id="187880"/>
    <lineage>
        <taxon>Archaea</taxon>
        <taxon>Methanobacteriati</taxon>
        <taxon>Methanobacteriota</taxon>
        <taxon>Thermococci</taxon>
        <taxon>Thermococcales</taxon>
        <taxon>Thermococcaceae</taxon>
        <taxon>Thermococcus</taxon>
    </lineage>
</organism>
<dbReference type="Proteomes" id="UP000250085">
    <property type="component" value="Chromosome"/>
</dbReference>
<keyword evidence="7" id="KW-1185">Reference proteome</keyword>
<evidence type="ECO:0000256" key="1">
    <source>
        <dbReference type="ARBA" id="ARBA00022448"/>
    </source>
</evidence>
<dbReference type="InterPro" id="IPR017871">
    <property type="entry name" value="ABC_transporter-like_CS"/>
</dbReference>
<dbReference type="PROSITE" id="PS00211">
    <property type="entry name" value="ABC_TRANSPORTER_1"/>
    <property type="match status" value="1"/>
</dbReference>
<dbReference type="GO" id="GO:0016887">
    <property type="term" value="F:ATP hydrolysis activity"/>
    <property type="evidence" value="ECO:0007669"/>
    <property type="project" value="InterPro"/>
</dbReference>
<keyword evidence="1" id="KW-0813">Transport</keyword>
<gene>
    <name evidence="6" type="ORF">A3L10_04735</name>
</gene>
<dbReference type="GO" id="GO:0005524">
    <property type="term" value="F:ATP binding"/>
    <property type="evidence" value="ECO:0007669"/>
    <property type="project" value="UniProtKB-KW"/>
</dbReference>
<keyword evidence="3 6" id="KW-0067">ATP-binding</keyword>
<accession>A0A2Z2N259</accession>
<sequence length="261" mass="29039">MKAVRVRNLHFTYNGSEVLRGVDLEIEEGEFVAILGPNGAGKSTLLKCVGGILDCGAVEVLERPVANYSRDELARVLAYVPQRCEPGFMTVFDTVLLGRRPYMGLRPSKRDVETVRRVLRMMDIGHLALKPTNKLSGGELQKVSIARALAQEPRILLMDEPTNNLDIKSQLEVMETARKFAEEGGTSIVVMHDVNLALRFARRFVFMKDGRIVADGGREILKPALFEEVYDVKVRIEEVGGIPVVVPLSHLSLAEELEQVE</sequence>
<dbReference type="PANTHER" id="PTHR42794">
    <property type="entry name" value="HEMIN IMPORT ATP-BINDING PROTEIN HMUV"/>
    <property type="match status" value="1"/>
</dbReference>